<organism evidence="1 2">
    <name type="scientific">Colletotrichum phormii</name>
    <dbReference type="NCBI Taxonomy" id="359342"/>
    <lineage>
        <taxon>Eukaryota</taxon>
        <taxon>Fungi</taxon>
        <taxon>Dikarya</taxon>
        <taxon>Ascomycota</taxon>
        <taxon>Pezizomycotina</taxon>
        <taxon>Sordariomycetes</taxon>
        <taxon>Hypocreomycetidae</taxon>
        <taxon>Glomerellales</taxon>
        <taxon>Glomerellaceae</taxon>
        <taxon>Colletotrichum</taxon>
        <taxon>Colletotrichum acutatum species complex</taxon>
    </lineage>
</organism>
<name>A0AAJ0EEW5_9PEZI</name>
<keyword evidence="2" id="KW-1185">Reference proteome</keyword>
<evidence type="ECO:0000313" key="2">
    <source>
        <dbReference type="Proteomes" id="UP001243989"/>
    </source>
</evidence>
<sequence>MEVMEGWWTTWSGCWRLVMTDGILGRCISHISVVRTIVPSAGTRLTVLLTDSNEPEDTILIETLSADSGYPRAWLKSYDIQTHCCRMKTNPARLVRDRHIGGGRELCRNGKMEPPLTCLSWMMLQSQLLDRLHCAPEHSSWHPVSCKLQHRVGGKLRRTPGGAPTHRWGYLICGGGAP</sequence>
<dbReference type="GeneID" id="85480898"/>
<reference evidence="1" key="1">
    <citation type="submission" date="2021-06" db="EMBL/GenBank/DDBJ databases">
        <title>Comparative genomics, transcriptomics and evolutionary studies reveal genomic signatures of adaptation to plant cell wall in hemibiotrophic fungi.</title>
        <authorList>
            <consortium name="DOE Joint Genome Institute"/>
            <person name="Baroncelli R."/>
            <person name="Diaz J.F."/>
            <person name="Benocci T."/>
            <person name="Peng M."/>
            <person name="Battaglia E."/>
            <person name="Haridas S."/>
            <person name="Andreopoulos W."/>
            <person name="Labutti K."/>
            <person name="Pangilinan J."/>
            <person name="Floch G.L."/>
            <person name="Makela M.R."/>
            <person name="Henrissat B."/>
            <person name="Grigoriev I.V."/>
            <person name="Crouch J.A."/>
            <person name="De Vries R.P."/>
            <person name="Sukno S.A."/>
            <person name="Thon M.R."/>
        </authorList>
    </citation>
    <scope>NUCLEOTIDE SEQUENCE</scope>
    <source>
        <strain evidence="1">CBS 102054</strain>
    </source>
</reference>
<proteinExistence type="predicted"/>
<dbReference type="AlphaFoldDB" id="A0AAJ0EEW5"/>
<dbReference type="RefSeq" id="XP_060443103.1">
    <property type="nucleotide sequence ID" value="XM_060596036.1"/>
</dbReference>
<dbReference type="EMBL" id="JAHMHQ010000015">
    <property type="protein sequence ID" value="KAK1634496.1"/>
    <property type="molecule type" value="Genomic_DNA"/>
</dbReference>
<comment type="caution">
    <text evidence="1">The sequence shown here is derived from an EMBL/GenBank/DDBJ whole genome shotgun (WGS) entry which is preliminary data.</text>
</comment>
<gene>
    <name evidence="1" type="ORF">BDP81DRAFT_59993</name>
</gene>
<dbReference type="Proteomes" id="UP001243989">
    <property type="component" value="Unassembled WGS sequence"/>
</dbReference>
<protein>
    <submittedName>
        <fullName evidence="1">Uncharacterized protein</fullName>
    </submittedName>
</protein>
<accession>A0AAJ0EEW5</accession>
<evidence type="ECO:0000313" key="1">
    <source>
        <dbReference type="EMBL" id="KAK1634496.1"/>
    </source>
</evidence>